<reference evidence="4" key="1">
    <citation type="submission" date="2023-07" db="EMBL/GenBank/DDBJ databases">
        <title>30 novel species of actinomycetes from the DSMZ collection.</title>
        <authorList>
            <person name="Nouioui I."/>
        </authorList>
    </citation>
    <scope>NUCLEOTIDE SEQUENCE [LARGE SCALE GENOMIC DNA]</scope>
    <source>
        <strain evidence="4">DSM 44938</strain>
    </source>
</reference>
<sequence>MRVPRQPAYHLLIAPPEPAPAARRRWPRWVALAAATAVLATAAVGWTLTRRADAPGPGRGVGVLTPGAAPYSGAPV</sequence>
<evidence type="ECO:0000313" key="4">
    <source>
        <dbReference type="Proteomes" id="UP001183246"/>
    </source>
</evidence>
<dbReference type="Proteomes" id="UP001183246">
    <property type="component" value="Unassembled WGS sequence"/>
</dbReference>
<dbReference type="RefSeq" id="WP_311707924.1">
    <property type="nucleotide sequence ID" value="NZ_JAVREL010000024.1"/>
</dbReference>
<protein>
    <submittedName>
        <fullName evidence="3">Uncharacterized protein</fullName>
    </submittedName>
</protein>
<evidence type="ECO:0000313" key="3">
    <source>
        <dbReference type="EMBL" id="MDT0346799.1"/>
    </source>
</evidence>
<gene>
    <name evidence="3" type="ORF">RM590_30075</name>
</gene>
<feature type="transmembrane region" description="Helical" evidence="2">
    <location>
        <begin position="29"/>
        <end position="48"/>
    </location>
</feature>
<keyword evidence="4" id="KW-1185">Reference proteome</keyword>
<keyword evidence="2" id="KW-0472">Membrane</keyword>
<organism evidence="3 4">
    <name type="scientific">Streptomyces litchfieldiae</name>
    <dbReference type="NCBI Taxonomy" id="3075543"/>
    <lineage>
        <taxon>Bacteria</taxon>
        <taxon>Bacillati</taxon>
        <taxon>Actinomycetota</taxon>
        <taxon>Actinomycetes</taxon>
        <taxon>Kitasatosporales</taxon>
        <taxon>Streptomycetaceae</taxon>
        <taxon>Streptomyces</taxon>
    </lineage>
</organism>
<keyword evidence="2" id="KW-0812">Transmembrane</keyword>
<evidence type="ECO:0000256" key="2">
    <source>
        <dbReference type="SAM" id="Phobius"/>
    </source>
</evidence>
<dbReference type="EMBL" id="JAVREL010000024">
    <property type="protein sequence ID" value="MDT0346799.1"/>
    <property type="molecule type" value="Genomic_DNA"/>
</dbReference>
<comment type="caution">
    <text evidence="3">The sequence shown here is derived from an EMBL/GenBank/DDBJ whole genome shotgun (WGS) entry which is preliminary data.</text>
</comment>
<proteinExistence type="predicted"/>
<name>A0ABU2N0E9_9ACTN</name>
<feature type="region of interest" description="Disordered" evidence="1">
    <location>
        <begin position="55"/>
        <end position="76"/>
    </location>
</feature>
<accession>A0ABU2N0E9</accession>
<evidence type="ECO:0000256" key="1">
    <source>
        <dbReference type="SAM" id="MobiDB-lite"/>
    </source>
</evidence>
<keyword evidence="2" id="KW-1133">Transmembrane helix</keyword>